<dbReference type="PANTHER" id="PTHR13504">
    <property type="entry name" value="FIDO DOMAIN-CONTAINING PROTEIN DDB_G0283145"/>
    <property type="match status" value="1"/>
</dbReference>
<feature type="site" description="Important for autoinhibition of adenylyltransferase activity" evidence="3">
    <location>
        <position position="57"/>
    </location>
</feature>
<gene>
    <name evidence="5" type="ORF">A2784_03645</name>
</gene>
<dbReference type="EMBL" id="MHCH01000024">
    <property type="protein sequence ID" value="OGY17475.1"/>
    <property type="molecule type" value="Genomic_DNA"/>
</dbReference>
<protein>
    <recommendedName>
        <fullName evidence="4">Fido domain-containing protein</fullName>
    </recommendedName>
</protein>
<evidence type="ECO:0000256" key="1">
    <source>
        <dbReference type="PIRSR" id="PIRSR640198-1"/>
    </source>
</evidence>
<dbReference type="InterPro" id="IPR040198">
    <property type="entry name" value="Fido_containing"/>
</dbReference>
<evidence type="ECO:0000256" key="2">
    <source>
        <dbReference type="PIRSR" id="PIRSR640198-2"/>
    </source>
</evidence>
<dbReference type="InterPro" id="IPR036388">
    <property type="entry name" value="WH-like_DNA-bd_sf"/>
</dbReference>
<dbReference type="InterPro" id="IPR036597">
    <property type="entry name" value="Fido-like_dom_sf"/>
</dbReference>
<evidence type="ECO:0000256" key="3">
    <source>
        <dbReference type="PIRSR" id="PIRSR640198-3"/>
    </source>
</evidence>
<dbReference type="GO" id="GO:0005524">
    <property type="term" value="F:ATP binding"/>
    <property type="evidence" value="ECO:0007669"/>
    <property type="project" value="UniProtKB-KW"/>
</dbReference>
<reference evidence="5 6" key="1">
    <citation type="journal article" date="2016" name="Nat. Commun.">
        <title>Thousands of microbial genomes shed light on interconnected biogeochemical processes in an aquifer system.</title>
        <authorList>
            <person name="Anantharaman K."/>
            <person name="Brown C.T."/>
            <person name="Hug L.A."/>
            <person name="Sharon I."/>
            <person name="Castelle C.J."/>
            <person name="Probst A.J."/>
            <person name="Thomas B.C."/>
            <person name="Singh A."/>
            <person name="Wilkins M.J."/>
            <person name="Karaoz U."/>
            <person name="Brodie E.L."/>
            <person name="Williams K.H."/>
            <person name="Hubbard S.S."/>
            <person name="Banfield J.F."/>
        </authorList>
    </citation>
    <scope>NUCLEOTIDE SEQUENCE [LARGE SCALE GENOMIC DNA]</scope>
</reference>
<proteinExistence type="predicted"/>
<feature type="active site" evidence="1">
    <location>
        <position position="196"/>
    </location>
</feature>
<keyword evidence="2" id="KW-0547">Nucleotide-binding</keyword>
<dbReference type="InterPro" id="IPR003812">
    <property type="entry name" value="Fido"/>
</dbReference>
<dbReference type="InterPro" id="IPR036390">
    <property type="entry name" value="WH_DNA-bd_sf"/>
</dbReference>
<dbReference type="PANTHER" id="PTHR13504:SF38">
    <property type="entry name" value="FIDO DOMAIN-CONTAINING PROTEIN"/>
    <property type="match status" value="1"/>
</dbReference>
<dbReference type="Proteomes" id="UP000177324">
    <property type="component" value="Unassembled WGS sequence"/>
</dbReference>
<evidence type="ECO:0000313" key="6">
    <source>
        <dbReference type="Proteomes" id="UP000177324"/>
    </source>
</evidence>
<feature type="binding site" evidence="2">
    <location>
        <begin position="200"/>
        <end position="207"/>
    </location>
    <ligand>
        <name>ATP</name>
        <dbReference type="ChEBI" id="CHEBI:30616"/>
    </ligand>
</feature>
<dbReference type="PROSITE" id="PS51459">
    <property type="entry name" value="FIDO"/>
    <property type="match status" value="1"/>
</dbReference>
<organism evidence="5 6">
    <name type="scientific">Candidatus Chisholmbacteria bacterium RIFCSPHIGHO2_01_FULL_48_12</name>
    <dbReference type="NCBI Taxonomy" id="1797589"/>
    <lineage>
        <taxon>Bacteria</taxon>
        <taxon>Candidatus Chisholmiibacteriota</taxon>
    </lineage>
</organism>
<dbReference type="Pfam" id="PF02661">
    <property type="entry name" value="Fic"/>
    <property type="match status" value="1"/>
</dbReference>
<dbReference type="Gene3D" id="1.10.10.10">
    <property type="entry name" value="Winged helix-like DNA-binding domain superfamily/Winged helix DNA-binding domain"/>
    <property type="match status" value="1"/>
</dbReference>
<sequence>MFVFEPKFSITQEILKDVGTVEAAKEVIERAILVPKFEAQFRKEALVRTVHFGTKLEGNDLSLTQAERVVAGEPFDSAQGKRDRDIQEIINYRNVMEYLDRLKEKFQESYTEAQLRKIHRLTTERILLEHEAGEYRQIQVVVRNLQTQEISFRPPPAVEVPYQIEDWLSWLNSVIGKKVHPILRAGITHYELARIHPFVDGNGRTARAMALLVLFLEGYEVKKFFALEEYYDRNAKNYYAALQSVEQMGGDETSWLEFFVKGLAEELLRIKNRVVELAALSQLPQSDGTQVALSERQIQILEAIRAHGGQITTKEARQVVKMVSKDTVIRDLNDLIDKGVVKKEGSTKASRYRLAEAKA</sequence>
<dbReference type="STRING" id="1797589.A2784_03645"/>
<name>A0A1G1VQ12_9BACT</name>
<evidence type="ECO:0000313" key="5">
    <source>
        <dbReference type="EMBL" id="OGY17475.1"/>
    </source>
</evidence>
<dbReference type="AlphaFoldDB" id="A0A1G1VQ12"/>
<dbReference type="SUPFAM" id="SSF140931">
    <property type="entry name" value="Fic-like"/>
    <property type="match status" value="1"/>
</dbReference>
<keyword evidence="2" id="KW-0067">ATP-binding</keyword>
<dbReference type="Gene3D" id="1.10.3290.10">
    <property type="entry name" value="Fido-like domain"/>
    <property type="match status" value="1"/>
</dbReference>
<comment type="caution">
    <text evidence="5">The sequence shown here is derived from an EMBL/GenBank/DDBJ whole genome shotgun (WGS) entry which is preliminary data.</text>
</comment>
<evidence type="ECO:0000259" key="4">
    <source>
        <dbReference type="PROSITE" id="PS51459"/>
    </source>
</evidence>
<dbReference type="SUPFAM" id="SSF46785">
    <property type="entry name" value="Winged helix' DNA-binding domain"/>
    <property type="match status" value="1"/>
</dbReference>
<accession>A0A1G1VQ12</accession>
<feature type="domain" description="Fido" evidence="4">
    <location>
        <begin position="110"/>
        <end position="261"/>
    </location>
</feature>